<dbReference type="GO" id="GO:0046690">
    <property type="term" value="P:response to tellurium ion"/>
    <property type="evidence" value="ECO:0007669"/>
    <property type="project" value="UniProtKB-KW"/>
</dbReference>
<evidence type="ECO:0000256" key="1">
    <source>
        <dbReference type="ARBA" id="ARBA00022686"/>
    </source>
</evidence>
<gene>
    <name evidence="3" type="ORF">CYJ96_04135</name>
</gene>
<organism evidence="3 4">
    <name type="scientific">Faucicola osloensis</name>
    <name type="common">Moraxella osloensis</name>
    <dbReference type="NCBI Taxonomy" id="34062"/>
    <lineage>
        <taxon>Bacteria</taxon>
        <taxon>Pseudomonadati</taxon>
        <taxon>Pseudomonadota</taxon>
        <taxon>Gammaproteobacteria</taxon>
        <taxon>Moraxellales</taxon>
        <taxon>Moraxellaceae</taxon>
        <taxon>Faucicola</taxon>
    </lineage>
</organism>
<dbReference type="RefSeq" id="WP_101964034.1">
    <property type="nucleotide sequence ID" value="NZ_CALTVS010000003.1"/>
</dbReference>
<dbReference type="Gene3D" id="2.60.60.30">
    <property type="entry name" value="sav2460 like domains"/>
    <property type="match status" value="1"/>
</dbReference>
<dbReference type="Proteomes" id="UP000234914">
    <property type="component" value="Unassembled WGS sequence"/>
</dbReference>
<sequence>MAVNLSKGQKISLEKEAGGALSQIKMGLGWDVGAAPQKSGGFLGGLFGGGGSGGGSIDLDASCIMLDANKQMVDAVWFGQLQSKDSSVQHTGDNRTGAGEGDDEVINVNLSRIPDHVQALVFTVNSFTGQTFATVNNAFCRLVNASNNSEVARYDLSAQGSHTALILAKIYRHNGEWKMHAIGETASGRTFHDLMPAILPHV</sequence>
<name>A0A2I1RJM5_FAUOS</name>
<keyword evidence="1" id="KW-0778">Tellurium resistance</keyword>
<accession>A0A2I1RJM5</accession>
<protein>
    <submittedName>
        <fullName evidence="3">Tellurium resistance protein terZ</fullName>
    </submittedName>
</protein>
<dbReference type="EMBL" id="PKJS01000004">
    <property type="protein sequence ID" value="PKZ69323.1"/>
    <property type="molecule type" value="Genomic_DNA"/>
</dbReference>
<proteinExistence type="predicted"/>
<evidence type="ECO:0000313" key="4">
    <source>
        <dbReference type="Proteomes" id="UP000234914"/>
    </source>
</evidence>
<reference evidence="3 4" key="1">
    <citation type="submission" date="2017-12" db="EMBL/GenBank/DDBJ databases">
        <title>Phylogenetic diversity of female urinary microbiome.</title>
        <authorList>
            <person name="Thomas-White K."/>
            <person name="Wolfe A.J."/>
        </authorList>
    </citation>
    <scope>NUCLEOTIDE SEQUENCE [LARGE SCALE GENOMIC DNA]</scope>
    <source>
        <strain evidence="3 4">UMB0416</strain>
    </source>
</reference>
<evidence type="ECO:0000259" key="2">
    <source>
        <dbReference type="Pfam" id="PF02342"/>
    </source>
</evidence>
<comment type="caution">
    <text evidence="3">The sequence shown here is derived from an EMBL/GenBank/DDBJ whole genome shotgun (WGS) entry which is preliminary data.</text>
</comment>
<dbReference type="InterPro" id="IPR003325">
    <property type="entry name" value="TerD"/>
</dbReference>
<dbReference type="Pfam" id="PF02342">
    <property type="entry name" value="TerD"/>
    <property type="match status" value="1"/>
</dbReference>
<feature type="domain" description="TerD" evidence="2">
    <location>
        <begin position="1"/>
        <end position="188"/>
    </location>
</feature>
<dbReference type="PANTHER" id="PTHR32097:SF17">
    <property type="entry name" value="CAMP-BINDING PROTEIN 1-RELATED"/>
    <property type="match status" value="1"/>
</dbReference>
<evidence type="ECO:0000313" key="3">
    <source>
        <dbReference type="EMBL" id="PKZ69323.1"/>
    </source>
</evidence>
<dbReference type="CDD" id="cd06974">
    <property type="entry name" value="TerD_like"/>
    <property type="match status" value="1"/>
</dbReference>
<dbReference type="InterPro" id="IPR051324">
    <property type="entry name" value="Stress/Tellurium_Resist"/>
</dbReference>
<dbReference type="AlphaFoldDB" id="A0A2I1RJM5"/>
<dbReference type="PANTHER" id="PTHR32097">
    <property type="entry name" value="CAMP-BINDING PROTEIN 1-RELATED"/>
    <property type="match status" value="1"/>
</dbReference>